<evidence type="ECO:0000313" key="11">
    <source>
        <dbReference type="EMBL" id="KAK3916262.1"/>
    </source>
</evidence>
<feature type="domain" description="Transposable element P transposase-like RNase H" evidence="9">
    <location>
        <begin position="73"/>
        <end position="216"/>
    </location>
</feature>
<proteinExistence type="inferred from homology"/>
<dbReference type="InterPro" id="IPR048365">
    <property type="entry name" value="TNP-like_RNaseH_N"/>
</dbReference>
<comment type="cofactor">
    <cofactor evidence="1">
        <name>a divalent metal cation</name>
        <dbReference type="ChEBI" id="CHEBI:60240"/>
    </cofactor>
</comment>
<evidence type="ECO:0000256" key="4">
    <source>
        <dbReference type="ARBA" id="ARBA00022722"/>
    </source>
</evidence>
<reference evidence="11" key="1">
    <citation type="submission" date="2021-07" db="EMBL/GenBank/DDBJ databases">
        <authorList>
            <person name="Catto M.A."/>
            <person name="Jacobson A."/>
            <person name="Kennedy G."/>
            <person name="Labadie P."/>
            <person name="Hunt B.G."/>
            <person name="Srinivasan R."/>
        </authorList>
    </citation>
    <scope>NUCLEOTIDE SEQUENCE</scope>
    <source>
        <strain evidence="11">PL_HMW_Pooled</strain>
        <tissue evidence="11">Head</tissue>
    </source>
</reference>
<evidence type="ECO:0000256" key="1">
    <source>
        <dbReference type="ARBA" id="ARBA00001968"/>
    </source>
</evidence>
<comment type="subcellular location">
    <subcellularLocation>
        <location evidence="2">Nucleus</location>
    </subcellularLocation>
</comment>
<protein>
    <submittedName>
        <fullName evidence="11">Nuclease</fullName>
    </submittedName>
</protein>
<dbReference type="InterPro" id="IPR048366">
    <property type="entry name" value="TNP-like_GBD"/>
</dbReference>
<evidence type="ECO:0000256" key="2">
    <source>
        <dbReference type="ARBA" id="ARBA00004123"/>
    </source>
</evidence>
<comment type="similarity">
    <text evidence="3">Belongs to the HARBI1 family.</text>
</comment>
<organism evidence="11 12">
    <name type="scientific">Frankliniella fusca</name>
    <dbReference type="NCBI Taxonomy" id="407009"/>
    <lineage>
        <taxon>Eukaryota</taxon>
        <taxon>Metazoa</taxon>
        <taxon>Ecdysozoa</taxon>
        <taxon>Arthropoda</taxon>
        <taxon>Hexapoda</taxon>
        <taxon>Insecta</taxon>
        <taxon>Pterygota</taxon>
        <taxon>Neoptera</taxon>
        <taxon>Paraneoptera</taxon>
        <taxon>Thysanoptera</taxon>
        <taxon>Terebrantia</taxon>
        <taxon>Thripoidea</taxon>
        <taxon>Thripidae</taxon>
        <taxon>Frankliniella</taxon>
    </lineage>
</organism>
<evidence type="ECO:0000256" key="7">
    <source>
        <dbReference type="ARBA" id="ARBA00023242"/>
    </source>
</evidence>
<evidence type="ECO:0000313" key="12">
    <source>
        <dbReference type="Proteomes" id="UP001219518"/>
    </source>
</evidence>
<dbReference type="Pfam" id="PF21787">
    <property type="entry name" value="TNP-like_RNaseH_N"/>
    <property type="match status" value="1"/>
</dbReference>
<dbReference type="InterPro" id="IPR045249">
    <property type="entry name" value="HARBI1-like"/>
</dbReference>
<keyword evidence="12" id="KW-1185">Reference proteome</keyword>
<evidence type="ECO:0000256" key="6">
    <source>
        <dbReference type="ARBA" id="ARBA00022801"/>
    </source>
</evidence>
<reference evidence="11" key="2">
    <citation type="journal article" date="2023" name="BMC Genomics">
        <title>Pest status, molecular evolution, and epigenetic factors derived from the genome assembly of Frankliniella fusca, a thysanopteran phytovirus vector.</title>
        <authorList>
            <person name="Catto M.A."/>
            <person name="Labadie P.E."/>
            <person name="Jacobson A.L."/>
            <person name="Kennedy G.G."/>
            <person name="Srinivasan R."/>
            <person name="Hunt B.G."/>
        </authorList>
    </citation>
    <scope>NUCLEOTIDE SEQUENCE</scope>
    <source>
        <strain evidence="11">PL_HMW_Pooled</strain>
    </source>
</reference>
<feature type="domain" description="Transposable element P transposase-like GTP-binding insertion" evidence="10">
    <location>
        <begin position="255"/>
        <end position="342"/>
    </location>
</feature>
<dbReference type="Pfam" id="PF13359">
    <property type="entry name" value="DDE_Tnp_4"/>
    <property type="match status" value="1"/>
</dbReference>
<evidence type="ECO:0000256" key="5">
    <source>
        <dbReference type="ARBA" id="ARBA00022723"/>
    </source>
</evidence>
<gene>
    <name evidence="11" type="ORF">KUF71_006130</name>
</gene>
<feature type="domain" description="DDE Tnp4" evidence="8">
    <location>
        <begin position="428"/>
        <end position="566"/>
    </location>
</feature>
<sequence>MTKVERIFWSEQLKALSCQRKNSRCMRWNPFIIKVALNIRMITSTEGYKYLKFFVKLPSNRLLYDYTHAVQAKDGIQDETVRNLVEQTQGYKEEHLKYFNIEFDEMHVRSDIVIDKKTGDIIGYAHLRKVEKDLADMEAEISSSNFSPSLAKTVLVFLVQGVSNPLLGVVVGIYPSKDLSSSQLFSRVWDVIYTMESCGLKVSSIICDGAAMNKKFSRIHPGVDALQVGSDYVYATKNLAATEERLLYFMVDPPHLLKTVRNCLTNSYCHKKSRKMWKNNEDLSWVTIEKLYAISAQDKYPPHKLTRAHIKLTPFSCMKVILATQTMSGSVARELKNLKDHEALAVNFHISHHLLMVLWILATPDTFRSVALRFGVYPSGVHDAYKYILLALVEMGEQYVTWPNQEERNVIKRRLQRVSDFPGIVGIMDGSHIPITAPHEEKAAYRNYHHGYSVKLQVVCDDRLLVRDMYVGEAGSLHDARVFRRSPVCRRLLENPNMIQANEHIIADSAYTVLDKVLVPFTNNGHLTPEQRNYNRRLSRVRAKVEHTFGRVTGLWRRLRVEYAVEHIAASVVMHNFRILNGQPFGINYQANPYEDDEEDEDNIIADEELRGGWHDILPDPHVPQGNLARELEDCHTSGEQKRWDLTHQLPL</sequence>
<dbReference type="GO" id="GO:0016787">
    <property type="term" value="F:hydrolase activity"/>
    <property type="evidence" value="ECO:0007669"/>
    <property type="project" value="UniProtKB-KW"/>
</dbReference>
<dbReference type="InterPro" id="IPR027806">
    <property type="entry name" value="HARBI1_dom"/>
</dbReference>
<dbReference type="Pfam" id="PF21788">
    <property type="entry name" value="TNP-like_GBD"/>
    <property type="match status" value="1"/>
</dbReference>
<keyword evidence="7" id="KW-0539">Nucleus</keyword>
<dbReference type="PANTHER" id="PTHR22930:SF85">
    <property type="entry name" value="GH03217P-RELATED"/>
    <property type="match status" value="1"/>
</dbReference>
<dbReference type="GO" id="GO:0005634">
    <property type="term" value="C:nucleus"/>
    <property type="evidence" value="ECO:0007669"/>
    <property type="project" value="UniProtKB-SubCell"/>
</dbReference>
<comment type="caution">
    <text evidence="11">The sequence shown here is derived from an EMBL/GenBank/DDBJ whole genome shotgun (WGS) entry which is preliminary data.</text>
</comment>
<dbReference type="Proteomes" id="UP001219518">
    <property type="component" value="Unassembled WGS sequence"/>
</dbReference>
<dbReference type="GO" id="GO:0046872">
    <property type="term" value="F:metal ion binding"/>
    <property type="evidence" value="ECO:0007669"/>
    <property type="project" value="UniProtKB-KW"/>
</dbReference>
<dbReference type="AlphaFoldDB" id="A0AAE1H7J9"/>
<evidence type="ECO:0000259" key="9">
    <source>
        <dbReference type="Pfam" id="PF21787"/>
    </source>
</evidence>
<keyword evidence="6" id="KW-0378">Hydrolase</keyword>
<accession>A0AAE1H7J9</accession>
<dbReference type="GO" id="GO:0004518">
    <property type="term" value="F:nuclease activity"/>
    <property type="evidence" value="ECO:0007669"/>
    <property type="project" value="UniProtKB-KW"/>
</dbReference>
<dbReference type="EMBL" id="JAHWGI010000505">
    <property type="protein sequence ID" value="KAK3916262.1"/>
    <property type="molecule type" value="Genomic_DNA"/>
</dbReference>
<keyword evidence="4" id="KW-0540">Nuclease</keyword>
<evidence type="ECO:0000259" key="10">
    <source>
        <dbReference type="Pfam" id="PF21788"/>
    </source>
</evidence>
<name>A0AAE1H7J9_9NEOP</name>
<keyword evidence="5" id="KW-0479">Metal-binding</keyword>
<dbReference type="PANTHER" id="PTHR22930">
    <property type="match status" value="1"/>
</dbReference>
<evidence type="ECO:0000256" key="3">
    <source>
        <dbReference type="ARBA" id="ARBA00006958"/>
    </source>
</evidence>
<evidence type="ECO:0000259" key="8">
    <source>
        <dbReference type="Pfam" id="PF13359"/>
    </source>
</evidence>